<dbReference type="Pfam" id="PF16670">
    <property type="entry name" value="PI-PLC-C1"/>
    <property type="match status" value="1"/>
</dbReference>
<dbReference type="GO" id="GO:0008081">
    <property type="term" value="F:phosphoric diester hydrolase activity"/>
    <property type="evidence" value="ECO:0007669"/>
    <property type="project" value="InterPro"/>
</dbReference>
<evidence type="ECO:0000313" key="3">
    <source>
        <dbReference type="Proteomes" id="UP000323454"/>
    </source>
</evidence>
<keyword evidence="1" id="KW-0732">Signal</keyword>
<evidence type="ECO:0000313" key="2">
    <source>
        <dbReference type="EMBL" id="KAA2255655.1"/>
    </source>
</evidence>
<sequence length="382" mass="41660">MRRSRLAVITASLAVTIGLATAPASVANPWGDPVRLNQIQAIATHNSYHRELTDEEKAVQKLTDSGAWNLAYSHASLPKQFGGQRVRGIELDIFPDPDGGLYAAPLVRRDAGLGPITDPEMRRPGIKVMHWADHDYGTSCASLVVCLRQVREWSNANRGHAPIPILLEFKQTDPAMEKLGGPKSPPWDAANLDRLDAELRSVFAPHEMITPDDIRRPGRTLEQSVLQSGWPTVAASAGKVLFLMDNQDGPMQQAYRAGRPSLEGRVVFTNSRPGRADAAFIEQNDPTGANTSAIQDLVRRGYFVRTRSDEPFTQARSGDTSRLDAALASGAQMISTDFPVVGLAARYGTDYVAQLPGDDAVRCNPVNARRSCRSDRLDRVGS</sequence>
<dbReference type="AlphaFoldDB" id="A0A5B2WVV8"/>
<evidence type="ECO:0000256" key="1">
    <source>
        <dbReference type="SAM" id="SignalP"/>
    </source>
</evidence>
<dbReference type="Proteomes" id="UP000323454">
    <property type="component" value="Unassembled WGS sequence"/>
</dbReference>
<keyword evidence="3" id="KW-1185">Reference proteome</keyword>
<accession>A0A5B2WVV8</accession>
<dbReference type="EMBL" id="VUOB01000055">
    <property type="protein sequence ID" value="KAA2255655.1"/>
    <property type="molecule type" value="Genomic_DNA"/>
</dbReference>
<protein>
    <recommendedName>
        <fullName evidence="4">Calcium-dependent phosphoinositide phospholipase C</fullName>
    </recommendedName>
</protein>
<dbReference type="SUPFAM" id="SSF51695">
    <property type="entry name" value="PLC-like phosphodiesterases"/>
    <property type="match status" value="1"/>
</dbReference>
<reference evidence="2 3" key="2">
    <citation type="submission" date="2019-09" db="EMBL/GenBank/DDBJ databases">
        <authorList>
            <person name="Jin C."/>
        </authorList>
    </citation>
    <scope>NUCLEOTIDE SEQUENCE [LARGE SCALE GENOMIC DNA]</scope>
    <source>
        <strain evidence="2 3">AN110305</strain>
    </source>
</reference>
<proteinExistence type="predicted"/>
<dbReference type="CDD" id="cd08589">
    <property type="entry name" value="PI-PLCc_SaPLC1_like"/>
    <property type="match status" value="1"/>
</dbReference>
<gene>
    <name evidence="2" type="ORF">F0L68_28075</name>
</gene>
<comment type="caution">
    <text evidence="2">The sequence shown here is derived from an EMBL/GenBank/DDBJ whole genome shotgun (WGS) entry which is preliminary data.</text>
</comment>
<evidence type="ECO:0008006" key="4">
    <source>
        <dbReference type="Google" id="ProtNLM"/>
    </source>
</evidence>
<dbReference type="InterPro" id="IPR017946">
    <property type="entry name" value="PLC-like_Pdiesterase_TIM-brl"/>
</dbReference>
<reference evidence="2 3" key="1">
    <citation type="submission" date="2019-09" db="EMBL/GenBank/DDBJ databases">
        <title>Goodfellowia gen. nov., a new genus of the Pseudonocardineae related to Actinoalloteichus, containing Goodfellowia coeruleoviolacea gen. nov., comb. nov. gen. nov., comb. nov.</title>
        <authorList>
            <person name="Labeda D."/>
        </authorList>
    </citation>
    <scope>NUCLEOTIDE SEQUENCE [LARGE SCALE GENOMIC DNA]</scope>
    <source>
        <strain evidence="2 3">AN110305</strain>
    </source>
</reference>
<dbReference type="Gene3D" id="3.20.20.190">
    <property type="entry name" value="Phosphatidylinositol (PI) phosphodiesterase"/>
    <property type="match status" value="1"/>
</dbReference>
<organism evidence="2 3">
    <name type="scientific">Solihabitans fulvus</name>
    <dbReference type="NCBI Taxonomy" id="1892852"/>
    <lineage>
        <taxon>Bacteria</taxon>
        <taxon>Bacillati</taxon>
        <taxon>Actinomycetota</taxon>
        <taxon>Actinomycetes</taxon>
        <taxon>Pseudonocardiales</taxon>
        <taxon>Pseudonocardiaceae</taxon>
        <taxon>Solihabitans</taxon>
    </lineage>
</organism>
<dbReference type="InterPro" id="IPR032075">
    <property type="entry name" value="PI-PLC-C1"/>
</dbReference>
<feature type="signal peptide" evidence="1">
    <location>
        <begin position="1"/>
        <end position="26"/>
    </location>
</feature>
<dbReference type="OrthoDB" id="195526at2"/>
<dbReference type="GO" id="GO:0006629">
    <property type="term" value="P:lipid metabolic process"/>
    <property type="evidence" value="ECO:0007669"/>
    <property type="project" value="InterPro"/>
</dbReference>
<feature type="chain" id="PRO_5039598218" description="Calcium-dependent phosphoinositide phospholipase C" evidence="1">
    <location>
        <begin position="27"/>
        <end position="382"/>
    </location>
</feature>
<dbReference type="RefSeq" id="WP_149852830.1">
    <property type="nucleotide sequence ID" value="NZ_VUOB01000055.1"/>
</dbReference>
<name>A0A5B2WVV8_9PSEU</name>